<comment type="caution">
    <text evidence="1">The sequence shown here is derived from an EMBL/GenBank/DDBJ whole genome shotgun (WGS) entry which is preliminary data.</text>
</comment>
<reference evidence="2" key="1">
    <citation type="journal article" date="2023" name="Front. Plant Sci.">
        <title>Chromosomal-level genome assembly of Melastoma candidum provides insights into trichome evolution.</title>
        <authorList>
            <person name="Zhong Y."/>
            <person name="Wu W."/>
            <person name="Sun C."/>
            <person name="Zou P."/>
            <person name="Liu Y."/>
            <person name="Dai S."/>
            <person name="Zhou R."/>
        </authorList>
    </citation>
    <scope>NUCLEOTIDE SEQUENCE [LARGE SCALE GENOMIC DNA]</scope>
</reference>
<proteinExistence type="predicted"/>
<keyword evidence="2" id="KW-1185">Reference proteome</keyword>
<dbReference type="EMBL" id="CM042882">
    <property type="protein sequence ID" value="KAI4383085.1"/>
    <property type="molecule type" value="Genomic_DNA"/>
</dbReference>
<sequence length="525" mass="57939">MELDGNKRVFNRLGGGGASAAPDPTKQQKVCYHWRAGRCTRYNCPFLHHELPRAQPLNGSSTAAPKRFADDTQQFQRRGHLKFSSGSNTWGRVHGGNPVIKKAEKLCTFWMQGHCNYGDKCRFLHSWSIGGCFSMLTALEGHQQAVTGIAFPAGSSQLYSGSKDETVRIWDCQSGQCISAIGVGSDIGCMLSEGPWVFVGLTNLIKAWDIANSNELSLTGPVGQVYAMAVGGNELLFAGIQDGSILAWKFNQATHGFEPAASLPGHTFPVVSLIVGANRLYSGSMDNTIRVWNLESLQCMQILTDHTSVVMSVLCWDQFLLSCSLDKTIKVWVANDSGNLEVTYTHSEEHGLLCLRGMLDPEGKPVLLCSCNDNCLRIYDLPSFTERGKIFSKQEIRVIEMGPAGLFFTGDGTDTVSKLERKERRGMKASLFFLAGCLVALFLVGAAWEEGEASMRRGKQLLDKRCEEIYVVTEGETLHTISDKCRDPFIIERNPHVQDPDDVFPGLVLRIVPYDSNSARKFLMT</sequence>
<dbReference type="Proteomes" id="UP001057402">
    <property type="component" value="Chromosome 3"/>
</dbReference>
<evidence type="ECO:0000313" key="1">
    <source>
        <dbReference type="EMBL" id="KAI4383085.1"/>
    </source>
</evidence>
<protein>
    <submittedName>
        <fullName evidence="1">Uncharacterized protein</fullName>
    </submittedName>
</protein>
<gene>
    <name evidence="1" type="ORF">MLD38_008965</name>
</gene>
<evidence type="ECO:0000313" key="2">
    <source>
        <dbReference type="Proteomes" id="UP001057402"/>
    </source>
</evidence>
<accession>A0ACB9RVH2</accession>
<organism evidence="1 2">
    <name type="scientific">Melastoma candidum</name>
    <dbReference type="NCBI Taxonomy" id="119954"/>
    <lineage>
        <taxon>Eukaryota</taxon>
        <taxon>Viridiplantae</taxon>
        <taxon>Streptophyta</taxon>
        <taxon>Embryophyta</taxon>
        <taxon>Tracheophyta</taxon>
        <taxon>Spermatophyta</taxon>
        <taxon>Magnoliopsida</taxon>
        <taxon>eudicotyledons</taxon>
        <taxon>Gunneridae</taxon>
        <taxon>Pentapetalae</taxon>
        <taxon>rosids</taxon>
        <taxon>malvids</taxon>
        <taxon>Myrtales</taxon>
        <taxon>Melastomataceae</taxon>
        <taxon>Melastomatoideae</taxon>
        <taxon>Melastomateae</taxon>
        <taxon>Melastoma</taxon>
    </lineage>
</organism>
<name>A0ACB9RVH2_9MYRT</name>